<dbReference type="PANTHER" id="PTHR15929">
    <property type="entry name" value="STORE-OPERATED CALCIUM ENTRY-ASSOCIATED REGULATORY FACTOR"/>
    <property type="match status" value="1"/>
</dbReference>
<evidence type="ECO:0000256" key="13">
    <source>
        <dbReference type="ARBA" id="ARBA00031116"/>
    </source>
</evidence>
<evidence type="ECO:0000256" key="9">
    <source>
        <dbReference type="ARBA" id="ARBA00022837"/>
    </source>
</evidence>
<evidence type="ECO:0000256" key="10">
    <source>
        <dbReference type="ARBA" id="ARBA00022989"/>
    </source>
</evidence>
<feature type="transmembrane region" description="Helical" evidence="15">
    <location>
        <begin position="165"/>
        <end position="183"/>
    </location>
</feature>
<evidence type="ECO:0000256" key="16">
    <source>
        <dbReference type="SAM" id="SignalP"/>
    </source>
</evidence>
<evidence type="ECO:0000256" key="12">
    <source>
        <dbReference type="ARBA" id="ARBA00023136"/>
    </source>
</evidence>
<feature type="compositionally biased region" description="Gly residues" evidence="14">
    <location>
        <begin position="205"/>
        <end position="217"/>
    </location>
</feature>
<dbReference type="GO" id="GO:0005789">
    <property type="term" value="C:endoplasmic reticulum membrane"/>
    <property type="evidence" value="ECO:0007669"/>
    <property type="project" value="UniProtKB-SubCell"/>
</dbReference>
<dbReference type="Proteomes" id="UP000800235">
    <property type="component" value="Unassembled WGS sequence"/>
</dbReference>
<feature type="compositionally biased region" description="Gly residues" evidence="14">
    <location>
        <begin position="283"/>
        <end position="309"/>
    </location>
</feature>
<feature type="region of interest" description="Disordered" evidence="14">
    <location>
        <begin position="265"/>
        <end position="329"/>
    </location>
</feature>
<organism evidence="17 18">
    <name type="scientific">Tothia fuscella</name>
    <dbReference type="NCBI Taxonomy" id="1048955"/>
    <lineage>
        <taxon>Eukaryota</taxon>
        <taxon>Fungi</taxon>
        <taxon>Dikarya</taxon>
        <taxon>Ascomycota</taxon>
        <taxon>Pezizomycotina</taxon>
        <taxon>Dothideomycetes</taxon>
        <taxon>Pleosporomycetidae</taxon>
        <taxon>Venturiales</taxon>
        <taxon>Cylindrosympodiaceae</taxon>
        <taxon>Tothia</taxon>
    </lineage>
</organism>
<keyword evidence="11" id="KW-0406">Ion transport</keyword>
<dbReference type="OrthoDB" id="20303at2759"/>
<evidence type="ECO:0000256" key="4">
    <source>
        <dbReference type="ARBA" id="ARBA00022448"/>
    </source>
</evidence>
<evidence type="ECO:0000256" key="1">
    <source>
        <dbReference type="ARBA" id="ARBA00004115"/>
    </source>
</evidence>
<dbReference type="GO" id="GO:0006816">
    <property type="term" value="P:calcium ion transport"/>
    <property type="evidence" value="ECO:0007669"/>
    <property type="project" value="UniProtKB-KW"/>
</dbReference>
<proteinExistence type="inferred from homology"/>
<feature type="signal peptide" evidence="16">
    <location>
        <begin position="1"/>
        <end position="26"/>
    </location>
</feature>
<dbReference type="GO" id="GO:2001256">
    <property type="term" value="P:regulation of store-operated calcium entry"/>
    <property type="evidence" value="ECO:0007669"/>
    <property type="project" value="InterPro"/>
</dbReference>
<evidence type="ECO:0000256" key="7">
    <source>
        <dbReference type="ARBA" id="ARBA00022729"/>
    </source>
</evidence>
<dbReference type="InterPro" id="IPR009567">
    <property type="entry name" value="SARAF"/>
</dbReference>
<comment type="similarity">
    <text evidence="2">Belongs to the SARAF family.</text>
</comment>
<reference evidence="17" key="1">
    <citation type="journal article" date="2020" name="Stud. Mycol.">
        <title>101 Dothideomycetes genomes: a test case for predicting lifestyles and emergence of pathogens.</title>
        <authorList>
            <person name="Haridas S."/>
            <person name="Albert R."/>
            <person name="Binder M."/>
            <person name="Bloem J."/>
            <person name="Labutti K."/>
            <person name="Salamov A."/>
            <person name="Andreopoulos B."/>
            <person name="Baker S."/>
            <person name="Barry K."/>
            <person name="Bills G."/>
            <person name="Bluhm B."/>
            <person name="Cannon C."/>
            <person name="Castanera R."/>
            <person name="Culley D."/>
            <person name="Daum C."/>
            <person name="Ezra D."/>
            <person name="Gonzalez J."/>
            <person name="Henrissat B."/>
            <person name="Kuo A."/>
            <person name="Liang C."/>
            <person name="Lipzen A."/>
            <person name="Lutzoni F."/>
            <person name="Magnuson J."/>
            <person name="Mondo S."/>
            <person name="Nolan M."/>
            <person name="Ohm R."/>
            <person name="Pangilinan J."/>
            <person name="Park H.-J."/>
            <person name="Ramirez L."/>
            <person name="Alfaro M."/>
            <person name="Sun H."/>
            <person name="Tritt A."/>
            <person name="Yoshinaga Y."/>
            <person name="Zwiers L.-H."/>
            <person name="Turgeon B."/>
            <person name="Goodwin S."/>
            <person name="Spatafora J."/>
            <person name="Crous P."/>
            <person name="Grigoriev I."/>
        </authorList>
    </citation>
    <scope>NUCLEOTIDE SEQUENCE</scope>
    <source>
        <strain evidence="17">CBS 130266</strain>
    </source>
</reference>
<sequence>MKLQFTLPSALLALLTLTSFISSASAARQPANSVLLRKVASLTLKKDQKTSHRRVSALPQLKCIGGSAKGLYEVDVMRCENSGAAYDEDNVEWTCKASLPPEFKLGSTDVICEGYSNPDDPYILKGSCGVEYRLILTEQGQEKYGKKSWWDNTQEHDASTNTDQFVATLFWFLFIGVLFWMVYKFVNNRGTNGAGGVNRPVGGGGGGGWGGGGGGGNDDPPPPYDFQGYQKPRSSYTRTPAAGEQGWRPGFWSGAAGGAAAGYMMGNRGNRQEPRAGSSWFGSGNGEGSSRGWGAGGGGGGWGSGGGGSSSAPSPSRHESTGFGSTRRR</sequence>
<keyword evidence="12 15" id="KW-0472">Membrane</keyword>
<evidence type="ECO:0000256" key="8">
    <source>
        <dbReference type="ARBA" id="ARBA00022824"/>
    </source>
</evidence>
<feature type="chain" id="PRO_5040331699" description="Store-operated calcium entry-associated regulatory factor" evidence="16">
    <location>
        <begin position="27"/>
        <end position="329"/>
    </location>
</feature>
<accession>A0A9P4NRM9</accession>
<keyword evidence="8" id="KW-0256">Endoplasmic reticulum</keyword>
<evidence type="ECO:0000256" key="6">
    <source>
        <dbReference type="ARBA" id="ARBA00022692"/>
    </source>
</evidence>
<dbReference type="AlphaFoldDB" id="A0A9P4NRM9"/>
<dbReference type="Pfam" id="PF06682">
    <property type="entry name" value="SARAF"/>
    <property type="match status" value="1"/>
</dbReference>
<keyword evidence="6 15" id="KW-0812">Transmembrane</keyword>
<evidence type="ECO:0000313" key="18">
    <source>
        <dbReference type="Proteomes" id="UP000800235"/>
    </source>
</evidence>
<keyword evidence="7 16" id="KW-0732">Signal</keyword>
<evidence type="ECO:0000256" key="5">
    <source>
        <dbReference type="ARBA" id="ARBA00022568"/>
    </source>
</evidence>
<evidence type="ECO:0000256" key="15">
    <source>
        <dbReference type="SAM" id="Phobius"/>
    </source>
</evidence>
<evidence type="ECO:0000256" key="11">
    <source>
        <dbReference type="ARBA" id="ARBA00023065"/>
    </source>
</evidence>
<keyword evidence="9" id="KW-0106">Calcium</keyword>
<comment type="subcellular location">
    <subcellularLocation>
        <location evidence="1">Endoplasmic reticulum membrane</location>
        <topology evidence="1">Single-pass type I membrane protein</topology>
    </subcellularLocation>
</comment>
<gene>
    <name evidence="17" type="ORF">EJ08DRAFT_679215</name>
</gene>
<dbReference type="EMBL" id="MU007039">
    <property type="protein sequence ID" value="KAF2430410.1"/>
    <property type="molecule type" value="Genomic_DNA"/>
</dbReference>
<name>A0A9P4NRM9_9PEZI</name>
<keyword evidence="10 15" id="KW-1133">Transmembrane helix</keyword>
<protein>
    <recommendedName>
        <fullName evidence="3">Store-operated calcium entry-associated regulatory factor</fullName>
    </recommendedName>
    <alternativeName>
        <fullName evidence="13">Transmembrane protein 66</fullName>
    </alternativeName>
</protein>
<keyword evidence="4" id="KW-0813">Transport</keyword>
<dbReference type="PANTHER" id="PTHR15929:SF0">
    <property type="entry name" value="STORE-OPERATED CALCIUM ENTRY-ASSOCIATED REGULATORY FACTOR"/>
    <property type="match status" value="1"/>
</dbReference>
<evidence type="ECO:0000256" key="2">
    <source>
        <dbReference type="ARBA" id="ARBA00006833"/>
    </source>
</evidence>
<keyword evidence="5" id="KW-0109">Calcium transport</keyword>
<keyword evidence="18" id="KW-1185">Reference proteome</keyword>
<evidence type="ECO:0000256" key="14">
    <source>
        <dbReference type="SAM" id="MobiDB-lite"/>
    </source>
</evidence>
<evidence type="ECO:0000256" key="3">
    <source>
        <dbReference type="ARBA" id="ARBA00016584"/>
    </source>
</evidence>
<evidence type="ECO:0000313" key="17">
    <source>
        <dbReference type="EMBL" id="KAF2430410.1"/>
    </source>
</evidence>
<comment type="caution">
    <text evidence="17">The sequence shown here is derived from an EMBL/GenBank/DDBJ whole genome shotgun (WGS) entry which is preliminary data.</text>
</comment>
<feature type="region of interest" description="Disordered" evidence="14">
    <location>
        <begin position="205"/>
        <end position="250"/>
    </location>
</feature>